<dbReference type="Proteomes" id="UP000622707">
    <property type="component" value="Unassembled WGS sequence"/>
</dbReference>
<keyword evidence="2" id="KW-0732">Signal</keyword>
<proteinExistence type="inferred from homology"/>
<dbReference type="CDD" id="cd07012">
    <property type="entry name" value="PBP2_Bug_TTT"/>
    <property type="match status" value="1"/>
</dbReference>
<accession>A0ABS1JRT3</accession>
<keyword evidence="4" id="KW-1185">Reference proteome</keyword>
<dbReference type="RefSeq" id="WP_201691419.1">
    <property type="nucleotide sequence ID" value="NZ_JAEQND010000009.1"/>
</dbReference>
<dbReference type="PANTHER" id="PTHR42928">
    <property type="entry name" value="TRICARBOXYLATE-BINDING PROTEIN"/>
    <property type="match status" value="1"/>
</dbReference>
<gene>
    <name evidence="3" type="ORF">JI746_17835</name>
</gene>
<dbReference type="PIRSF" id="PIRSF017082">
    <property type="entry name" value="YflP"/>
    <property type="match status" value="1"/>
</dbReference>
<evidence type="ECO:0000256" key="2">
    <source>
        <dbReference type="SAM" id="SignalP"/>
    </source>
</evidence>
<dbReference type="EMBL" id="JAEQND010000009">
    <property type="protein sequence ID" value="MBL0426980.1"/>
    <property type="molecule type" value="Genomic_DNA"/>
</dbReference>
<feature type="signal peptide" evidence="2">
    <location>
        <begin position="1"/>
        <end position="30"/>
    </location>
</feature>
<organism evidence="3 4">
    <name type="scientific">Ramlibacter alkalitolerans</name>
    <dbReference type="NCBI Taxonomy" id="2039631"/>
    <lineage>
        <taxon>Bacteria</taxon>
        <taxon>Pseudomonadati</taxon>
        <taxon>Pseudomonadota</taxon>
        <taxon>Betaproteobacteria</taxon>
        <taxon>Burkholderiales</taxon>
        <taxon>Comamonadaceae</taxon>
        <taxon>Ramlibacter</taxon>
    </lineage>
</organism>
<dbReference type="SUPFAM" id="SSF53850">
    <property type="entry name" value="Periplasmic binding protein-like II"/>
    <property type="match status" value="1"/>
</dbReference>
<protein>
    <submittedName>
        <fullName evidence="3">Tripartite tricarboxylate transporter substrate binding protein</fullName>
    </submittedName>
</protein>
<dbReference type="PANTHER" id="PTHR42928:SF5">
    <property type="entry name" value="BLR1237 PROTEIN"/>
    <property type="match status" value="1"/>
</dbReference>
<name>A0ABS1JRT3_9BURK</name>
<comment type="similarity">
    <text evidence="1">Belongs to the UPF0065 (bug) family.</text>
</comment>
<evidence type="ECO:0000313" key="3">
    <source>
        <dbReference type="EMBL" id="MBL0426980.1"/>
    </source>
</evidence>
<feature type="chain" id="PRO_5045676791" evidence="2">
    <location>
        <begin position="31"/>
        <end position="329"/>
    </location>
</feature>
<dbReference type="Pfam" id="PF03401">
    <property type="entry name" value="TctC"/>
    <property type="match status" value="1"/>
</dbReference>
<evidence type="ECO:0000256" key="1">
    <source>
        <dbReference type="ARBA" id="ARBA00006987"/>
    </source>
</evidence>
<dbReference type="Gene3D" id="3.40.190.150">
    <property type="entry name" value="Bordetella uptake gene, domain 1"/>
    <property type="match status" value="1"/>
</dbReference>
<sequence length="329" mass="34682">MRALLPSRRHAHRLLLALACACIAPVAAHAQAFPTKPVHLVVTYPAGGSSDLMARIMGQKLQEHWGQPVVIESKPGAAGSIGMEYAARQPADGHTFVVGNLGPVAVNPLISKVPYSMEKDFVPVALTATGANILVVPANSPYKSLQDILTAARAKPGQVSFGTSGPGSMAHLGGELIMRQAKVRMNGINYKGGGQAVNDLLAGHIDMMVADALPVSQFIKTSKLRPIASTGAARSKMFPEIPTFAEAGLSGIVAENWWGVFLPAGTPKAIVDNYHAALVKVMADPELKAKFADLGVEAQASTQDEFRAFLAAETSKYTKLVADNNIKGE</sequence>
<dbReference type="Gene3D" id="3.40.190.10">
    <property type="entry name" value="Periplasmic binding protein-like II"/>
    <property type="match status" value="1"/>
</dbReference>
<dbReference type="InterPro" id="IPR042100">
    <property type="entry name" value="Bug_dom1"/>
</dbReference>
<dbReference type="InterPro" id="IPR005064">
    <property type="entry name" value="BUG"/>
</dbReference>
<reference evidence="3 4" key="1">
    <citation type="journal article" date="2017" name="Int. J. Syst. Evol. Microbiol.">
        <title>Ramlibacter alkalitolerans sp. nov., alkali-tolerant bacterium isolated from soil of ginseng.</title>
        <authorList>
            <person name="Lee D.H."/>
            <person name="Cha C.J."/>
        </authorList>
    </citation>
    <scope>NUCLEOTIDE SEQUENCE [LARGE SCALE GENOMIC DNA]</scope>
    <source>
        <strain evidence="3 4">KACC 19305</strain>
    </source>
</reference>
<evidence type="ECO:0000313" key="4">
    <source>
        <dbReference type="Proteomes" id="UP000622707"/>
    </source>
</evidence>
<comment type="caution">
    <text evidence="3">The sequence shown here is derived from an EMBL/GenBank/DDBJ whole genome shotgun (WGS) entry which is preliminary data.</text>
</comment>